<dbReference type="SMART" id="SM00360">
    <property type="entry name" value="RRM"/>
    <property type="match status" value="1"/>
</dbReference>
<dbReference type="PROSITE" id="PS50102">
    <property type="entry name" value="RRM"/>
    <property type="match status" value="1"/>
</dbReference>
<dbReference type="AlphaFoldDB" id="A0ABC8M8P0"/>
<protein>
    <recommendedName>
        <fullName evidence="3">RRM domain-containing protein</fullName>
    </recommendedName>
</protein>
<proteinExistence type="predicted"/>
<dbReference type="PANTHER" id="PTHR48027">
    <property type="entry name" value="HETEROGENEOUS NUCLEAR RIBONUCLEOPROTEIN 87F-RELATED"/>
    <property type="match status" value="1"/>
</dbReference>
<dbReference type="Pfam" id="PF00076">
    <property type="entry name" value="RRM_1"/>
    <property type="match status" value="1"/>
</dbReference>
<dbReference type="GO" id="GO:0003723">
    <property type="term" value="F:RNA binding"/>
    <property type="evidence" value="ECO:0007669"/>
    <property type="project" value="UniProtKB-UniRule"/>
</dbReference>
<feature type="domain" description="RRM" evidence="3">
    <location>
        <begin position="40"/>
        <end position="118"/>
    </location>
</feature>
<name>A0ABC8M8P0_ERUVS</name>
<gene>
    <name evidence="4" type="ORF">ERUC_LOCUS44670</name>
</gene>
<evidence type="ECO:0000313" key="4">
    <source>
        <dbReference type="EMBL" id="CAH8392187.1"/>
    </source>
</evidence>
<evidence type="ECO:0000259" key="3">
    <source>
        <dbReference type="PROSITE" id="PS50102"/>
    </source>
</evidence>
<sequence>MALALLSKVGRTLRQTSTHVTASNLMLQRSIRSMSSSSYVRLFVGGISYSTDEYDLGEAFGRYGRVYSARVVVDRETGRSRGFAFVTFTSNKGATNAMMHLDGQYLHGRRIRVKYAYGGGGGYSGGYEGGLPVFYDDPLPNGDIEDFTVFLG</sequence>
<accession>A0ABC8M8P0</accession>
<keyword evidence="1 2" id="KW-0694">RNA-binding</keyword>
<dbReference type="EMBL" id="CAKOAT010985153">
    <property type="protein sequence ID" value="CAH8392187.1"/>
    <property type="molecule type" value="Genomic_DNA"/>
</dbReference>
<dbReference type="InterPro" id="IPR052462">
    <property type="entry name" value="SLIRP/GR-RBP-like"/>
</dbReference>
<evidence type="ECO:0000313" key="5">
    <source>
        <dbReference type="Proteomes" id="UP001642260"/>
    </source>
</evidence>
<evidence type="ECO:0000256" key="2">
    <source>
        <dbReference type="PROSITE-ProRule" id="PRU00176"/>
    </source>
</evidence>
<dbReference type="InterPro" id="IPR000504">
    <property type="entry name" value="RRM_dom"/>
</dbReference>
<dbReference type="SUPFAM" id="SSF54928">
    <property type="entry name" value="RNA-binding domain, RBD"/>
    <property type="match status" value="1"/>
</dbReference>
<dbReference type="InterPro" id="IPR012677">
    <property type="entry name" value="Nucleotide-bd_a/b_plait_sf"/>
</dbReference>
<organism evidence="4 5">
    <name type="scientific">Eruca vesicaria subsp. sativa</name>
    <name type="common">Garden rocket</name>
    <name type="synonym">Eruca sativa</name>
    <dbReference type="NCBI Taxonomy" id="29727"/>
    <lineage>
        <taxon>Eukaryota</taxon>
        <taxon>Viridiplantae</taxon>
        <taxon>Streptophyta</taxon>
        <taxon>Embryophyta</taxon>
        <taxon>Tracheophyta</taxon>
        <taxon>Spermatophyta</taxon>
        <taxon>Magnoliopsida</taxon>
        <taxon>eudicotyledons</taxon>
        <taxon>Gunneridae</taxon>
        <taxon>Pentapetalae</taxon>
        <taxon>rosids</taxon>
        <taxon>malvids</taxon>
        <taxon>Brassicales</taxon>
        <taxon>Brassicaceae</taxon>
        <taxon>Brassiceae</taxon>
        <taxon>Eruca</taxon>
    </lineage>
</organism>
<dbReference type="Gene3D" id="3.30.70.330">
    <property type="match status" value="1"/>
</dbReference>
<dbReference type="Proteomes" id="UP001642260">
    <property type="component" value="Unassembled WGS sequence"/>
</dbReference>
<evidence type="ECO:0000256" key="1">
    <source>
        <dbReference type="ARBA" id="ARBA00022884"/>
    </source>
</evidence>
<keyword evidence="5" id="KW-1185">Reference proteome</keyword>
<dbReference type="InterPro" id="IPR035979">
    <property type="entry name" value="RBD_domain_sf"/>
</dbReference>
<comment type="caution">
    <text evidence="4">The sequence shown here is derived from an EMBL/GenBank/DDBJ whole genome shotgun (WGS) entry which is preliminary data.</text>
</comment>
<reference evidence="4 5" key="1">
    <citation type="submission" date="2022-03" db="EMBL/GenBank/DDBJ databases">
        <authorList>
            <person name="Macdonald S."/>
            <person name="Ahmed S."/>
            <person name="Newling K."/>
        </authorList>
    </citation>
    <scope>NUCLEOTIDE SEQUENCE [LARGE SCALE GENOMIC DNA]</scope>
</reference>